<dbReference type="SUPFAM" id="SSF75005">
    <property type="entry name" value="Arabinanase/levansucrase/invertase"/>
    <property type="match status" value="1"/>
</dbReference>
<evidence type="ECO:0000256" key="1">
    <source>
        <dbReference type="ARBA" id="ARBA00009902"/>
    </source>
</evidence>
<evidence type="ECO:0000256" key="2">
    <source>
        <dbReference type="ARBA" id="ARBA00022801"/>
    </source>
</evidence>
<dbReference type="InterPro" id="IPR013189">
    <property type="entry name" value="Glyco_hydro_32_C"/>
</dbReference>
<dbReference type="GO" id="GO:0004575">
    <property type="term" value="F:sucrose alpha-glucosidase activity"/>
    <property type="evidence" value="ECO:0007669"/>
    <property type="project" value="TreeGrafter"/>
</dbReference>
<keyword evidence="3 6" id="KW-0326">Glycosidase</keyword>
<reference evidence="6" key="1">
    <citation type="submission" date="2019-08" db="EMBL/GenBank/DDBJ databases">
        <authorList>
            <person name="Kucharzyk K."/>
            <person name="Murdoch R.W."/>
            <person name="Higgins S."/>
            <person name="Loffler F."/>
        </authorList>
    </citation>
    <scope>NUCLEOTIDE SEQUENCE</scope>
</reference>
<dbReference type="InterPro" id="IPR023296">
    <property type="entry name" value="Glyco_hydro_beta-prop_sf"/>
</dbReference>
<evidence type="ECO:0000259" key="4">
    <source>
        <dbReference type="Pfam" id="PF00251"/>
    </source>
</evidence>
<comment type="caution">
    <text evidence="6">The sequence shown here is derived from an EMBL/GenBank/DDBJ whole genome shotgun (WGS) entry which is preliminary data.</text>
</comment>
<dbReference type="PANTHER" id="PTHR42800:SF1">
    <property type="entry name" value="EXOINULINASE INUD (AFU_ORTHOLOGUE AFUA_5G00480)"/>
    <property type="match status" value="1"/>
</dbReference>
<feature type="domain" description="Glycosyl hydrolase family 32 C-terminal" evidence="5">
    <location>
        <begin position="273"/>
        <end position="421"/>
    </location>
</feature>
<accession>A0A645C4Q5</accession>
<dbReference type="AlphaFoldDB" id="A0A645C4Q5"/>
<dbReference type="PANTHER" id="PTHR42800">
    <property type="entry name" value="EXOINULINASE INUD (AFU_ORTHOLOGUE AFUA_5G00480)"/>
    <property type="match status" value="1"/>
</dbReference>
<dbReference type="InterPro" id="IPR001362">
    <property type="entry name" value="Glyco_hydro_32"/>
</dbReference>
<comment type="similarity">
    <text evidence="1">Belongs to the glycosyl hydrolase 32 family.</text>
</comment>
<gene>
    <name evidence="6" type="primary">sacC_6</name>
    <name evidence="6" type="ORF">SDC9_118923</name>
</gene>
<dbReference type="GO" id="GO:0005987">
    <property type="term" value="P:sucrose catabolic process"/>
    <property type="evidence" value="ECO:0007669"/>
    <property type="project" value="TreeGrafter"/>
</dbReference>
<dbReference type="InterPro" id="IPR013320">
    <property type="entry name" value="ConA-like_dom_sf"/>
</dbReference>
<evidence type="ECO:0000256" key="3">
    <source>
        <dbReference type="ARBA" id="ARBA00023295"/>
    </source>
</evidence>
<dbReference type="Pfam" id="PF08244">
    <property type="entry name" value="Glyco_hydro_32C"/>
    <property type="match status" value="1"/>
</dbReference>
<sequence>MPPHRPGAFKDWGHAVSKDLVHWEQIPNHITPHKVWGGCWSGSAVVDVNNDAGFQVGDKKTIIAFITSGGGQGSGLGPLNTQCIAYSTDGGFTFNYYDQNPVIYNIYAANRDPKVTWDEASKKWIMSLYMDKGYDFGLFSSSDLKEWKYLSTISLPGVAECPGFEPLPVDGDSSNQKRLLFGANGNYMIGSFDGANFEPETEVIRMDYGNNFYAAQTWDNAPDGRCVHIAWMPTKRYPGMPFEQQMNFPTELTLRNTPDGVRVFRNPVPEIANLYENNYSWKDTLLTAGENLFKELNGDLLDINIEVDYSNSSSFIINLRGVRIYYDIEKKKIICEGPVIENNIVPDIWKSESEPKSDYLNKLGEAPLSPIEGKIKLRILVDRTSIEVFGNDGQIVITSCFMPDDEKVYSFISENKTKIISSDVYSLKSAWNLER</sequence>
<dbReference type="Gene3D" id="2.115.10.20">
    <property type="entry name" value="Glycosyl hydrolase domain, family 43"/>
    <property type="match status" value="1"/>
</dbReference>
<proteinExistence type="inferred from homology"/>
<evidence type="ECO:0000313" key="6">
    <source>
        <dbReference type="EMBL" id="MPM71951.1"/>
    </source>
</evidence>
<dbReference type="Pfam" id="PF00251">
    <property type="entry name" value="Glyco_hydro_32N"/>
    <property type="match status" value="1"/>
</dbReference>
<organism evidence="6">
    <name type="scientific">bioreactor metagenome</name>
    <dbReference type="NCBI Taxonomy" id="1076179"/>
    <lineage>
        <taxon>unclassified sequences</taxon>
        <taxon>metagenomes</taxon>
        <taxon>ecological metagenomes</taxon>
    </lineage>
</organism>
<dbReference type="GO" id="GO:0005737">
    <property type="term" value="C:cytoplasm"/>
    <property type="evidence" value="ECO:0007669"/>
    <property type="project" value="TreeGrafter"/>
</dbReference>
<name>A0A645C4Q5_9ZZZZ</name>
<dbReference type="EMBL" id="VSSQ01024435">
    <property type="protein sequence ID" value="MPM71951.1"/>
    <property type="molecule type" value="Genomic_DNA"/>
</dbReference>
<dbReference type="GO" id="GO:0051669">
    <property type="term" value="F:fructan beta-fructosidase activity"/>
    <property type="evidence" value="ECO:0007669"/>
    <property type="project" value="UniProtKB-EC"/>
</dbReference>
<dbReference type="Gene3D" id="2.60.120.560">
    <property type="entry name" value="Exo-inulinase, domain 1"/>
    <property type="match status" value="1"/>
</dbReference>
<feature type="domain" description="Glycosyl hydrolase family 32 N-terminal" evidence="4">
    <location>
        <begin position="10"/>
        <end position="256"/>
    </location>
</feature>
<dbReference type="InterPro" id="IPR013148">
    <property type="entry name" value="Glyco_hydro_32_N"/>
</dbReference>
<evidence type="ECO:0000259" key="5">
    <source>
        <dbReference type="Pfam" id="PF08244"/>
    </source>
</evidence>
<dbReference type="SUPFAM" id="SSF49899">
    <property type="entry name" value="Concanavalin A-like lectins/glucanases"/>
    <property type="match status" value="1"/>
</dbReference>
<dbReference type="EC" id="3.2.1.80" evidence="6"/>
<keyword evidence="2 6" id="KW-0378">Hydrolase</keyword>
<protein>
    <submittedName>
        <fullName evidence="6">Levanase</fullName>
        <ecNumber evidence="6">3.2.1.80</ecNumber>
    </submittedName>
</protein>
<dbReference type="SMART" id="SM00640">
    <property type="entry name" value="Glyco_32"/>
    <property type="match status" value="1"/>
</dbReference>
<dbReference type="CDD" id="cd18622">
    <property type="entry name" value="GH32_Inu-like"/>
    <property type="match status" value="1"/>
</dbReference>